<dbReference type="EMBL" id="VSSQ01031580">
    <property type="protein sequence ID" value="MPM82518.1"/>
    <property type="molecule type" value="Genomic_DNA"/>
</dbReference>
<name>A0A645D082_9ZZZZ</name>
<evidence type="ECO:0000313" key="1">
    <source>
        <dbReference type="EMBL" id="MPM82518.1"/>
    </source>
</evidence>
<reference evidence="1" key="1">
    <citation type="submission" date="2019-08" db="EMBL/GenBank/DDBJ databases">
        <authorList>
            <person name="Kucharzyk K."/>
            <person name="Murdoch R.W."/>
            <person name="Higgins S."/>
            <person name="Loffler F."/>
        </authorList>
    </citation>
    <scope>NUCLEOTIDE SEQUENCE</scope>
</reference>
<protein>
    <submittedName>
        <fullName evidence="1">Uncharacterized protein</fullName>
    </submittedName>
</protein>
<gene>
    <name evidence="1" type="ORF">SDC9_129579</name>
</gene>
<proteinExistence type="predicted"/>
<sequence length="298" mass="34893">MNEELQKYIAECEKKYGHTPSIEIINQWIGEFVQNRNSTALSQFEGYSPNEMFALIHGLWDADSPVKMRRLIEEDLNNIPLFRQVKYITDILLCEGKIKLTATNAIPPKIVKEVYELGIRDELIELGILKLTKELDSQTVILTHIMLKIMKIIKEQKGVMTLTKKGEKIAKDSNKLFQELLWNFTCRYNFAYFDGYNNEQVGGMGCGFSFILLSMYGDQKRSYKFYAEKYFKAFPELLNGFTRKYHTIEEQGAHCYSLRTFERFMIHFGLVEIEKTKYPESEVYITKTHLFDKLIDVT</sequence>
<organism evidence="1">
    <name type="scientific">bioreactor metagenome</name>
    <dbReference type="NCBI Taxonomy" id="1076179"/>
    <lineage>
        <taxon>unclassified sequences</taxon>
        <taxon>metagenomes</taxon>
        <taxon>ecological metagenomes</taxon>
    </lineage>
</organism>
<comment type="caution">
    <text evidence="1">The sequence shown here is derived from an EMBL/GenBank/DDBJ whole genome shotgun (WGS) entry which is preliminary data.</text>
</comment>
<accession>A0A645D082</accession>
<dbReference type="AlphaFoldDB" id="A0A645D082"/>